<dbReference type="NCBIfam" id="TIGR02464">
    <property type="entry name" value="ribofla_fusion"/>
    <property type="match status" value="1"/>
</dbReference>
<reference evidence="4 5" key="1">
    <citation type="submission" date="2018-08" db="EMBL/GenBank/DDBJ databases">
        <title>Actinomadura spongicola sp. nov., isolated from marine sponge Leucetta chagosensis.</title>
        <authorList>
            <person name="Li L."/>
            <person name="Lin H.W."/>
        </authorList>
    </citation>
    <scope>NUCLEOTIDE SEQUENCE [LARGE SCALE GENOMIC DNA]</scope>
    <source>
        <strain evidence="4 5">LHW52907</strain>
    </source>
</reference>
<dbReference type="InterPro" id="IPR037238">
    <property type="entry name" value="YbiA-like_sf"/>
</dbReference>
<evidence type="ECO:0000313" key="4">
    <source>
        <dbReference type="EMBL" id="RFS81800.1"/>
    </source>
</evidence>
<dbReference type="AlphaFoldDB" id="A0A372G8T9"/>
<comment type="caution">
    <text evidence="4">The sequence shown here is derived from an EMBL/GenBank/DDBJ whole genome shotgun (WGS) entry which is preliminary data.</text>
</comment>
<comment type="catalytic activity">
    <reaction evidence="2">
        <text>2,5-diamino-6-hydroxy-4-(5-phosphoribosylamino)-pyrimidine + H2O = 2,5,6-triamino-4-hydroxypyrimidine + D-ribose 5-phosphate</text>
        <dbReference type="Rhea" id="RHEA:23436"/>
        <dbReference type="ChEBI" id="CHEBI:15377"/>
        <dbReference type="ChEBI" id="CHEBI:58614"/>
        <dbReference type="ChEBI" id="CHEBI:78346"/>
        <dbReference type="ChEBI" id="CHEBI:137796"/>
    </reaction>
</comment>
<keyword evidence="5" id="KW-1185">Reference proteome</keyword>
<protein>
    <submittedName>
        <fullName evidence="4">NADAR family protein</fullName>
    </submittedName>
</protein>
<evidence type="ECO:0000256" key="1">
    <source>
        <dbReference type="ARBA" id="ARBA00000022"/>
    </source>
</evidence>
<evidence type="ECO:0000259" key="3">
    <source>
        <dbReference type="Pfam" id="PF08719"/>
    </source>
</evidence>
<dbReference type="CDD" id="cd15457">
    <property type="entry name" value="NADAR"/>
    <property type="match status" value="1"/>
</dbReference>
<evidence type="ECO:0000256" key="2">
    <source>
        <dbReference type="ARBA" id="ARBA00000751"/>
    </source>
</evidence>
<dbReference type="InterPro" id="IPR012816">
    <property type="entry name" value="NADAR"/>
</dbReference>
<dbReference type="Pfam" id="PF08719">
    <property type="entry name" value="NADAR"/>
    <property type="match status" value="1"/>
</dbReference>
<feature type="domain" description="NADAR" evidence="3">
    <location>
        <begin position="43"/>
        <end position="196"/>
    </location>
</feature>
<dbReference type="Gene3D" id="1.10.357.40">
    <property type="entry name" value="YbiA-like"/>
    <property type="match status" value="1"/>
</dbReference>
<dbReference type="Proteomes" id="UP000262882">
    <property type="component" value="Unassembled WGS sequence"/>
</dbReference>
<dbReference type="SUPFAM" id="SSF143990">
    <property type="entry name" value="YbiA-like"/>
    <property type="match status" value="1"/>
</dbReference>
<sequence>MPNGRGPAGKPLAGVRPSWHAFPMDVAELLRLQNEGTPLKFLFFWGHRNIDPGCLSQWWPSPFTVDGVTYATAEHYMMAEKARLFGDEDSAAAIVASSDPSKAKKLGRRVRNFDERAWRDNRFAIVTKGNVAKFSQNDELRDYLLGTSDRVLVEASPVDRIWGIGLAVDDPRAEQVSAWRGQNLLGFALMAARESLTP</sequence>
<evidence type="ECO:0000313" key="5">
    <source>
        <dbReference type="Proteomes" id="UP000262882"/>
    </source>
</evidence>
<accession>A0A372G8T9</accession>
<comment type="catalytic activity">
    <reaction evidence="1">
        <text>5-amino-6-(5-phospho-D-ribosylamino)uracil + H2O = 5,6-diaminouracil + D-ribose 5-phosphate</text>
        <dbReference type="Rhea" id="RHEA:55020"/>
        <dbReference type="ChEBI" id="CHEBI:15377"/>
        <dbReference type="ChEBI" id="CHEBI:46252"/>
        <dbReference type="ChEBI" id="CHEBI:58453"/>
        <dbReference type="ChEBI" id="CHEBI:78346"/>
    </reaction>
</comment>
<organism evidence="4 5">
    <name type="scientific">Actinomadura spongiicola</name>
    <dbReference type="NCBI Taxonomy" id="2303421"/>
    <lineage>
        <taxon>Bacteria</taxon>
        <taxon>Bacillati</taxon>
        <taxon>Actinomycetota</taxon>
        <taxon>Actinomycetes</taxon>
        <taxon>Streptosporangiales</taxon>
        <taxon>Thermomonosporaceae</taxon>
        <taxon>Actinomadura</taxon>
    </lineage>
</organism>
<gene>
    <name evidence="4" type="ORF">D0T12_29175</name>
</gene>
<dbReference type="EMBL" id="QVNQ01000011">
    <property type="protein sequence ID" value="RFS81800.1"/>
    <property type="molecule type" value="Genomic_DNA"/>
</dbReference>
<proteinExistence type="predicted"/>
<name>A0A372G8T9_9ACTN</name>
<dbReference type="OrthoDB" id="67297at2"/>